<feature type="compositionally biased region" description="Basic and acidic residues" evidence="1">
    <location>
        <begin position="39"/>
        <end position="63"/>
    </location>
</feature>
<feature type="compositionally biased region" description="Acidic residues" evidence="1">
    <location>
        <begin position="66"/>
        <end position="77"/>
    </location>
</feature>
<feature type="compositionally biased region" description="Polar residues" evidence="1">
    <location>
        <begin position="23"/>
        <end position="32"/>
    </location>
</feature>
<dbReference type="KEGG" id="spar:SPRG_08566"/>
<dbReference type="Pfam" id="PF21240">
    <property type="entry name" value="Nup98_GLEBS"/>
    <property type="match status" value="1"/>
</dbReference>
<protein>
    <submittedName>
        <fullName evidence="2">Uncharacterized protein</fullName>
    </submittedName>
</protein>
<dbReference type="RefSeq" id="XP_012203197.1">
    <property type="nucleotide sequence ID" value="XM_012347807.1"/>
</dbReference>
<evidence type="ECO:0000256" key="1">
    <source>
        <dbReference type="SAM" id="MobiDB-lite"/>
    </source>
</evidence>
<organism evidence="2 3">
    <name type="scientific">Saprolegnia parasitica (strain CBS 223.65)</name>
    <dbReference type="NCBI Taxonomy" id="695850"/>
    <lineage>
        <taxon>Eukaryota</taxon>
        <taxon>Sar</taxon>
        <taxon>Stramenopiles</taxon>
        <taxon>Oomycota</taxon>
        <taxon>Saprolegniomycetes</taxon>
        <taxon>Saprolegniales</taxon>
        <taxon>Saprolegniaceae</taxon>
        <taxon>Saprolegnia</taxon>
    </lineage>
</organism>
<feature type="region of interest" description="Disordered" evidence="1">
    <location>
        <begin position="1"/>
        <end position="81"/>
    </location>
</feature>
<dbReference type="AlphaFoldDB" id="A0A067C637"/>
<dbReference type="VEuPathDB" id="FungiDB:SPRG_08566"/>
<reference evidence="2 3" key="1">
    <citation type="journal article" date="2013" name="PLoS Genet.">
        <title>Distinctive expansion of potential virulence genes in the genome of the oomycete fish pathogen Saprolegnia parasitica.</title>
        <authorList>
            <person name="Jiang R.H."/>
            <person name="de Bruijn I."/>
            <person name="Haas B.J."/>
            <person name="Belmonte R."/>
            <person name="Lobach L."/>
            <person name="Christie J."/>
            <person name="van den Ackerveken G."/>
            <person name="Bottin A."/>
            <person name="Bulone V."/>
            <person name="Diaz-Moreno S.M."/>
            <person name="Dumas B."/>
            <person name="Fan L."/>
            <person name="Gaulin E."/>
            <person name="Govers F."/>
            <person name="Grenville-Briggs L.J."/>
            <person name="Horner N.R."/>
            <person name="Levin J.Z."/>
            <person name="Mammella M."/>
            <person name="Meijer H.J."/>
            <person name="Morris P."/>
            <person name="Nusbaum C."/>
            <person name="Oome S."/>
            <person name="Phillips A.J."/>
            <person name="van Rooyen D."/>
            <person name="Rzeszutek E."/>
            <person name="Saraiva M."/>
            <person name="Secombes C.J."/>
            <person name="Seidl M.F."/>
            <person name="Snel B."/>
            <person name="Stassen J.H."/>
            <person name="Sykes S."/>
            <person name="Tripathy S."/>
            <person name="van den Berg H."/>
            <person name="Vega-Arreguin J.C."/>
            <person name="Wawra S."/>
            <person name="Young S.K."/>
            <person name="Zeng Q."/>
            <person name="Dieguez-Uribeondo J."/>
            <person name="Russ C."/>
            <person name="Tyler B.M."/>
            <person name="van West P."/>
        </authorList>
    </citation>
    <scope>NUCLEOTIDE SEQUENCE [LARGE SCALE GENOMIC DNA]</scope>
    <source>
        <strain evidence="2 3">CBS 223.65</strain>
    </source>
</reference>
<dbReference type="GeneID" id="24130781"/>
<dbReference type="EMBL" id="KK583226">
    <property type="protein sequence ID" value="KDO26204.1"/>
    <property type="molecule type" value="Genomic_DNA"/>
</dbReference>
<gene>
    <name evidence="2" type="ORF">SPRG_08566</name>
</gene>
<keyword evidence="3" id="KW-1185">Reference proteome</keyword>
<sequence>MSWTERGRGGRGHGRTGGRVIAQQYTNHFAQNTGSSDSTSERSESGESRLDEEGAGSDGDKNASSEGDEDGSSDEQEASAADVVDAIKECAVTTSTRHVQCGTAKPAYSTTYLLESERGQPALIIGYKSISMMDAYAHKSVEELRFEDYLKRTDKEAALAQATIVPQPAEKKPFADTHMVAASSHSASPPSGQANAFAATPASSTGGFSFGVSDGWFLVWLVVRADNDNDNSTAVGIFV</sequence>
<evidence type="ECO:0000313" key="3">
    <source>
        <dbReference type="Proteomes" id="UP000030745"/>
    </source>
</evidence>
<dbReference type="Proteomes" id="UP000030745">
    <property type="component" value="Unassembled WGS sequence"/>
</dbReference>
<evidence type="ECO:0000313" key="2">
    <source>
        <dbReference type="EMBL" id="KDO26204.1"/>
    </source>
</evidence>
<dbReference type="Gene3D" id="1.10.10.2360">
    <property type="match status" value="1"/>
</dbReference>
<name>A0A067C637_SAPPC</name>
<accession>A0A067C637</accession>
<proteinExistence type="predicted"/>
<dbReference type="OrthoDB" id="3797628at2759"/>